<feature type="transmembrane region" description="Helical" evidence="8">
    <location>
        <begin position="27"/>
        <end position="46"/>
    </location>
</feature>
<feature type="transmembrane region" description="Helical" evidence="8">
    <location>
        <begin position="58"/>
        <end position="78"/>
    </location>
</feature>
<protein>
    <recommendedName>
        <fullName evidence="11">Auxin efflux carrier component</fullName>
    </recommendedName>
</protein>
<feature type="transmembrane region" description="Helical" evidence="8">
    <location>
        <begin position="254"/>
        <end position="275"/>
    </location>
</feature>
<dbReference type="PANTHER" id="PTHR31752">
    <property type="entry name" value="AUXIN EFFLUX CARRIER COMPONENT 1B-RELATED"/>
    <property type="match status" value="1"/>
</dbReference>
<dbReference type="EMBL" id="JACMSC010000004">
    <property type="protein sequence ID" value="KAG6523384.1"/>
    <property type="molecule type" value="Genomic_DNA"/>
</dbReference>
<evidence type="ECO:0000256" key="6">
    <source>
        <dbReference type="ARBA" id="ARBA00023136"/>
    </source>
</evidence>
<feature type="transmembrane region" description="Helical" evidence="8">
    <location>
        <begin position="225"/>
        <end position="248"/>
    </location>
</feature>
<evidence type="ECO:0000256" key="4">
    <source>
        <dbReference type="ARBA" id="ARBA00022692"/>
    </source>
</evidence>
<evidence type="ECO:0000256" key="7">
    <source>
        <dbReference type="ARBA" id="ARBA00023294"/>
    </source>
</evidence>
<evidence type="ECO:0000313" key="9">
    <source>
        <dbReference type="EMBL" id="KAG6523384.1"/>
    </source>
</evidence>
<feature type="transmembrane region" description="Helical" evidence="8">
    <location>
        <begin position="119"/>
        <end position="139"/>
    </location>
</feature>
<reference evidence="9 10" key="1">
    <citation type="submission" date="2020-08" db="EMBL/GenBank/DDBJ databases">
        <title>Plant Genome Project.</title>
        <authorList>
            <person name="Zhang R.-G."/>
        </authorList>
    </citation>
    <scope>NUCLEOTIDE SEQUENCE [LARGE SCALE GENOMIC DNA]</scope>
    <source>
        <tissue evidence="9">Rhizome</tissue>
    </source>
</reference>
<dbReference type="AlphaFoldDB" id="A0A8J5HRF0"/>
<evidence type="ECO:0000256" key="2">
    <source>
        <dbReference type="ARBA" id="ARBA00009177"/>
    </source>
</evidence>
<keyword evidence="4 8" id="KW-0812">Transmembrane</keyword>
<feature type="transmembrane region" description="Helical" evidence="8">
    <location>
        <begin position="287"/>
        <end position="306"/>
    </location>
</feature>
<keyword evidence="10" id="KW-1185">Reference proteome</keyword>
<gene>
    <name evidence="9" type="ORF">ZIOFF_013241</name>
</gene>
<proteinExistence type="inferred from homology"/>
<evidence type="ECO:0000313" key="10">
    <source>
        <dbReference type="Proteomes" id="UP000734854"/>
    </source>
</evidence>
<organism evidence="9 10">
    <name type="scientific">Zingiber officinale</name>
    <name type="common">Ginger</name>
    <name type="synonym">Amomum zingiber</name>
    <dbReference type="NCBI Taxonomy" id="94328"/>
    <lineage>
        <taxon>Eukaryota</taxon>
        <taxon>Viridiplantae</taxon>
        <taxon>Streptophyta</taxon>
        <taxon>Embryophyta</taxon>
        <taxon>Tracheophyta</taxon>
        <taxon>Spermatophyta</taxon>
        <taxon>Magnoliopsida</taxon>
        <taxon>Liliopsida</taxon>
        <taxon>Zingiberales</taxon>
        <taxon>Zingiberaceae</taxon>
        <taxon>Zingiber</taxon>
    </lineage>
</organism>
<keyword evidence="3" id="KW-0813">Transport</keyword>
<dbReference type="Pfam" id="PF03547">
    <property type="entry name" value="Mem_trans"/>
    <property type="match status" value="2"/>
</dbReference>
<evidence type="ECO:0000256" key="1">
    <source>
        <dbReference type="ARBA" id="ARBA00004141"/>
    </source>
</evidence>
<dbReference type="InterPro" id="IPR051107">
    <property type="entry name" value="Auxin_Efflux_Carrier"/>
</dbReference>
<comment type="subcellular location">
    <subcellularLocation>
        <location evidence="1">Membrane</location>
        <topology evidence="1">Multi-pass membrane protein</topology>
    </subcellularLocation>
</comment>
<dbReference type="PANTHER" id="PTHR31752:SF45">
    <property type="entry name" value="AUXIN EFFLUX CARRIER COMPONENT 9-RELATED"/>
    <property type="match status" value="1"/>
</dbReference>
<feature type="transmembrane region" description="Helical" evidence="8">
    <location>
        <begin position="84"/>
        <end position="107"/>
    </location>
</feature>
<keyword evidence="7" id="KW-0927">Auxin signaling pathway</keyword>
<comment type="caution">
    <text evidence="9">The sequence shown here is derived from an EMBL/GenBank/DDBJ whole genome shotgun (WGS) entry which is preliminary data.</text>
</comment>
<evidence type="ECO:0000256" key="5">
    <source>
        <dbReference type="ARBA" id="ARBA00022989"/>
    </source>
</evidence>
<dbReference type="GO" id="GO:0005886">
    <property type="term" value="C:plasma membrane"/>
    <property type="evidence" value="ECO:0007669"/>
    <property type="project" value="TreeGrafter"/>
</dbReference>
<comment type="similarity">
    <text evidence="2">Belongs to the auxin efflux carrier (TC 2.A.69.1) family.</text>
</comment>
<evidence type="ECO:0000256" key="8">
    <source>
        <dbReference type="SAM" id="Phobius"/>
    </source>
</evidence>
<feature type="transmembrane region" description="Helical" evidence="8">
    <location>
        <begin position="194"/>
        <end position="213"/>
    </location>
</feature>
<dbReference type="InterPro" id="IPR004776">
    <property type="entry name" value="Mem_transp_PIN-like"/>
</dbReference>
<keyword evidence="6 8" id="KW-0472">Membrane</keyword>
<dbReference type="GO" id="GO:0009926">
    <property type="term" value="P:auxin polar transport"/>
    <property type="evidence" value="ECO:0007669"/>
    <property type="project" value="TreeGrafter"/>
</dbReference>
<dbReference type="GO" id="GO:0005783">
    <property type="term" value="C:endoplasmic reticulum"/>
    <property type="evidence" value="ECO:0007669"/>
    <property type="project" value="TreeGrafter"/>
</dbReference>
<keyword evidence="5 8" id="KW-1133">Transmembrane helix</keyword>
<dbReference type="GO" id="GO:0010329">
    <property type="term" value="F:auxin efflux transmembrane transporter activity"/>
    <property type="evidence" value="ECO:0007669"/>
    <property type="project" value="TreeGrafter"/>
</dbReference>
<dbReference type="Proteomes" id="UP000734854">
    <property type="component" value="Unassembled WGS sequence"/>
</dbReference>
<name>A0A8J5HRF0_ZINOF</name>
<evidence type="ECO:0008006" key="11">
    <source>
        <dbReference type="Google" id="ProtNLM"/>
    </source>
</evidence>
<accession>A0A8J5HRF0</accession>
<dbReference type="GO" id="GO:0009734">
    <property type="term" value="P:auxin-activated signaling pathway"/>
    <property type="evidence" value="ECO:0007669"/>
    <property type="project" value="UniProtKB-KW"/>
</dbReference>
<evidence type="ECO:0000256" key="3">
    <source>
        <dbReference type="ARBA" id="ARBA00022448"/>
    </source>
</evidence>
<sequence>MVPLYAAMALGYASVKAKAFTAEQCAGINHFVAVFACPLLIFRMLASNDPYAMNLRFLAADTLQKLLALAGIAAWARLARRGNSLPWAVTLFSLLTLPNTVIMGVPVLRGMYGAMSETLMVQIVVLQFALWYIVVVFLLEYNKATNAAAADVEAQNSAAADADASSSETAREPPPASRILATAAKKILKLPNTYGSVLGFIWSLIAFRFNIRLPAIIDNKPLRRSLALGAMVARFVLGPAAMVAASLAVGLRGVLLRVGIVQAALPLAVLSFVYAEEYNVHPDIMSTGVIVGIFLSVPITLLYYVVLDL</sequence>